<dbReference type="InterPro" id="IPR008166">
    <property type="entry name" value="Glyco_transf_92"/>
</dbReference>
<evidence type="ECO:0000313" key="10">
    <source>
        <dbReference type="Proteomes" id="UP000024635"/>
    </source>
</evidence>
<organism evidence="9 10">
    <name type="scientific">Ancylostoma ceylanicum</name>
    <dbReference type="NCBI Taxonomy" id="53326"/>
    <lineage>
        <taxon>Eukaryota</taxon>
        <taxon>Metazoa</taxon>
        <taxon>Ecdysozoa</taxon>
        <taxon>Nematoda</taxon>
        <taxon>Chromadorea</taxon>
        <taxon>Rhabditida</taxon>
        <taxon>Rhabditina</taxon>
        <taxon>Rhabditomorpha</taxon>
        <taxon>Strongyloidea</taxon>
        <taxon>Ancylostomatidae</taxon>
        <taxon>Ancylostomatinae</taxon>
        <taxon>Ancylostoma</taxon>
    </lineage>
</organism>
<evidence type="ECO:0000256" key="5">
    <source>
        <dbReference type="ARBA" id="ARBA00022692"/>
    </source>
</evidence>
<sequence length="570" mass="66663">MEEDQYKDNTHEILNGDDLIRKASPVDDPRSSTTVRGWCGTNNYKEADRLYYVSIQFISATHMILLPSQPWPIMPRTKGPWHSRRKLTAMCAVATLLILAIDYRKSVMTEMEESKRNKQTSDFLADIDYALDTMKYMHEMQIGKAAIRPVVEEEQRVVEFYWFCRIDRFEKISTDEWTENDGLYLYNAYLDTRKNSLYPRNDVIQILTVSFRTIRHKVYCNIFDEKQYAVVEGYVREIWQRGWDPRDQFYIPNLVSCPIPKRFRSSAELYVSITSEPCRTQRVAVRVHIDRSQGKKDAVAVCVKGMDFQADISTRLVEWLEAQYLFGVSTVTMYKYTVSKQMQQVLDHFEKQGKLVQIPLTLPGHSPNLPLVRSEYIARNRQQKRRHELIPYNDCLYRHISTHRYILILDIDELIVPLQHDNYADLLANIESSLPTERISSLSFSNVFKFPAKTADASRPAHMYMMRNTMRSRKTSDHRNYGKSMTNTATVATVFNHFALHRLTPNVSGTMYIPERLGIKLHYKSTCPVEARKECAELQNDTVTDHSIDRFADELERRVNRTLLELNLIE</sequence>
<protein>
    <recommendedName>
        <fullName evidence="8">Glycosyltransferase family 92 protein</fullName>
        <ecNumber evidence="8">2.4.1.-</ecNumber>
    </recommendedName>
</protein>
<comment type="similarity">
    <text evidence="2 8">Belongs to the glycosyltransferase 92 family.</text>
</comment>
<evidence type="ECO:0000256" key="2">
    <source>
        <dbReference type="ARBA" id="ARBA00007647"/>
    </source>
</evidence>
<proteinExistence type="inferred from homology"/>
<evidence type="ECO:0000256" key="4">
    <source>
        <dbReference type="ARBA" id="ARBA00022679"/>
    </source>
</evidence>
<evidence type="ECO:0000256" key="8">
    <source>
        <dbReference type="RuleBase" id="RU366017"/>
    </source>
</evidence>
<keyword evidence="5" id="KW-0812">Transmembrane</keyword>
<keyword evidence="10" id="KW-1185">Reference proteome</keyword>
<evidence type="ECO:0000256" key="7">
    <source>
        <dbReference type="ARBA" id="ARBA00023136"/>
    </source>
</evidence>
<keyword evidence="6" id="KW-1133">Transmembrane helix</keyword>
<comment type="caution">
    <text evidence="9">The sequence shown here is derived from an EMBL/GenBank/DDBJ whole genome shotgun (WGS) entry which is preliminary data.</text>
</comment>
<name>A0A016V7C8_9BILA</name>
<dbReference type="AlphaFoldDB" id="A0A016V7C8"/>
<dbReference type="GO" id="GO:0016020">
    <property type="term" value="C:membrane"/>
    <property type="evidence" value="ECO:0007669"/>
    <property type="project" value="UniProtKB-SubCell"/>
</dbReference>
<reference evidence="10" key="1">
    <citation type="journal article" date="2015" name="Nat. Genet.">
        <title>The genome and transcriptome of the zoonotic hookworm Ancylostoma ceylanicum identify infection-specific gene families.</title>
        <authorList>
            <person name="Schwarz E.M."/>
            <person name="Hu Y."/>
            <person name="Antoshechkin I."/>
            <person name="Miller M.M."/>
            <person name="Sternberg P.W."/>
            <person name="Aroian R.V."/>
        </authorList>
    </citation>
    <scope>NUCLEOTIDE SEQUENCE</scope>
    <source>
        <strain evidence="10">HY135</strain>
    </source>
</reference>
<dbReference type="OrthoDB" id="2017643at2759"/>
<accession>A0A016V7C8</accession>
<dbReference type="EMBL" id="JARK01001353">
    <property type="protein sequence ID" value="EYC22618.1"/>
    <property type="molecule type" value="Genomic_DNA"/>
</dbReference>
<evidence type="ECO:0000256" key="1">
    <source>
        <dbReference type="ARBA" id="ARBA00004167"/>
    </source>
</evidence>
<keyword evidence="4 8" id="KW-0808">Transferase</keyword>
<evidence type="ECO:0000256" key="6">
    <source>
        <dbReference type="ARBA" id="ARBA00022989"/>
    </source>
</evidence>
<dbReference type="Proteomes" id="UP000024635">
    <property type="component" value="Unassembled WGS sequence"/>
</dbReference>
<evidence type="ECO:0000256" key="3">
    <source>
        <dbReference type="ARBA" id="ARBA00022676"/>
    </source>
</evidence>
<comment type="subcellular location">
    <subcellularLocation>
        <location evidence="1">Membrane</location>
        <topology evidence="1">Single-pass membrane protein</topology>
    </subcellularLocation>
</comment>
<evidence type="ECO:0000313" key="9">
    <source>
        <dbReference type="EMBL" id="EYC22618.1"/>
    </source>
</evidence>
<keyword evidence="3 8" id="KW-0328">Glycosyltransferase</keyword>
<dbReference type="EC" id="2.4.1.-" evidence="8"/>
<dbReference type="PANTHER" id="PTHR21461">
    <property type="entry name" value="GLYCOSYLTRANSFERASE FAMILY 92 PROTEIN"/>
    <property type="match status" value="1"/>
</dbReference>
<gene>
    <name evidence="9" type="primary">Acey_s0017.g3457</name>
    <name evidence="9" type="synonym">Acey-Y47D3B.4</name>
    <name evidence="9" type="ORF">Y032_0017g3457</name>
</gene>
<dbReference type="Pfam" id="PF01697">
    <property type="entry name" value="Glyco_transf_92"/>
    <property type="match status" value="1"/>
</dbReference>
<dbReference type="PANTHER" id="PTHR21461:SF69">
    <property type="entry name" value="GLYCOSYLTRANSFERASE FAMILY 92 PROTEIN"/>
    <property type="match status" value="1"/>
</dbReference>
<keyword evidence="7" id="KW-0472">Membrane</keyword>
<dbReference type="GO" id="GO:0005737">
    <property type="term" value="C:cytoplasm"/>
    <property type="evidence" value="ECO:0007669"/>
    <property type="project" value="TreeGrafter"/>
</dbReference>
<dbReference type="GO" id="GO:0016757">
    <property type="term" value="F:glycosyltransferase activity"/>
    <property type="evidence" value="ECO:0007669"/>
    <property type="project" value="UniProtKB-UniRule"/>
</dbReference>